<organism evidence="2 3">
    <name type="scientific">Nocardia goodfellowii</name>
    <dbReference type="NCBI Taxonomy" id="882446"/>
    <lineage>
        <taxon>Bacteria</taxon>
        <taxon>Bacillati</taxon>
        <taxon>Actinomycetota</taxon>
        <taxon>Actinomycetes</taxon>
        <taxon>Mycobacteriales</taxon>
        <taxon>Nocardiaceae</taxon>
        <taxon>Nocardia</taxon>
    </lineage>
</organism>
<keyword evidence="1" id="KW-1133">Transmembrane helix</keyword>
<accession>A0ABS4Q9X7</accession>
<feature type="transmembrane region" description="Helical" evidence="1">
    <location>
        <begin position="14"/>
        <end position="35"/>
    </location>
</feature>
<keyword evidence="1" id="KW-0472">Membrane</keyword>
<dbReference type="Proteomes" id="UP001519325">
    <property type="component" value="Unassembled WGS sequence"/>
</dbReference>
<dbReference type="EMBL" id="JAGGMR010000001">
    <property type="protein sequence ID" value="MBP2188506.1"/>
    <property type="molecule type" value="Genomic_DNA"/>
</dbReference>
<comment type="caution">
    <text evidence="2">The sequence shown here is derived from an EMBL/GenBank/DDBJ whole genome shotgun (WGS) entry which is preliminary data.</text>
</comment>
<dbReference type="RefSeq" id="WP_245365851.1">
    <property type="nucleotide sequence ID" value="NZ_JAGGMR010000001.1"/>
</dbReference>
<reference evidence="2 3" key="1">
    <citation type="submission" date="2021-03" db="EMBL/GenBank/DDBJ databases">
        <title>Sequencing the genomes of 1000 actinobacteria strains.</title>
        <authorList>
            <person name="Klenk H.-P."/>
        </authorList>
    </citation>
    <scope>NUCLEOTIDE SEQUENCE [LARGE SCALE GENOMIC DNA]</scope>
    <source>
        <strain evidence="2 3">DSM 45516</strain>
    </source>
</reference>
<evidence type="ECO:0000256" key="1">
    <source>
        <dbReference type="SAM" id="Phobius"/>
    </source>
</evidence>
<protein>
    <recommendedName>
        <fullName evidence="4">PASTA domain-containing protein</fullName>
    </recommendedName>
</protein>
<evidence type="ECO:0000313" key="3">
    <source>
        <dbReference type="Proteomes" id="UP001519325"/>
    </source>
</evidence>
<proteinExistence type="predicted"/>
<evidence type="ECO:0008006" key="4">
    <source>
        <dbReference type="Google" id="ProtNLM"/>
    </source>
</evidence>
<keyword evidence="3" id="KW-1185">Reference proteome</keyword>
<gene>
    <name evidence="2" type="ORF">BJ987_001407</name>
</gene>
<evidence type="ECO:0000313" key="2">
    <source>
        <dbReference type="EMBL" id="MBP2188506.1"/>
    </source>
</evidence>
<sequence>MNFPQQLPKKRTPVWVWIAAVFGAMLVVGMIGNAVDGGKKDAAPVAAVASAAPSVPAAAITTPVASPRVTAIAPPPTTAAKPAAPVAMPSVVCLNLQAAQNAIQAAGVWYSRSTDATGRGRMQLSDRNWIVVAQSPAPGVLIGEGDAVLSVVKTSEPNSCN</sequence>
<dbReference type="Gene3D" id="3.30.10.20">
    <property type="match status" value="1"/>
</dbReference>
<keyword evidence="1" id="KW-0812">Transmembrane</keyword>
<name>A0ABS4Q9X7_9NOCA</name>